<feature type="domain" description="Deacetylase sirtuin-type" evidence="5">
    <location>
        <begin position="6"/>
        <end position="261"/>
    </location>
</feature>
<feature type="binding site" evidence="3">
    <location>
        <begin position="110"/>
        <end position="113"/>
    </location>
    <ligand>
        <name>NAD(+)</name>
        <dbReference type="ChEBI" id="CHEBI:57540"/>
    </ligand>
</feature>
<keyword evidence="3" id="KW-0963">Cytoplasm</keyword>
<feature type="binding site" evidence="3">
    <location>
        <begin position="230"/>
        <end position="232"/>
    </location>
    <ligand>
        <name>NAD(+)</name>
        <dbReference type="ChEBI" id="CHEBI:57540"/>
    </ligand>
</feature>
<keyword evidence="1" id="KW-0808">Transferase</keyword>
<evidence type="ECO:0000256" key="3">
    <source>
        <dbReference type="HAMAP-Rule" id="MF_01121"/>
    </source>
</evidence>
<dbReference type="Gene3D" id="3.30.1600.10">
    <property type="entry name" value="SIR2/SIRT2 'Small Domain"/>
    <property type="match status" value="1"/>
</dbReference>
<comment type="caution">
    <text evidence="6">The sequence shown here is derived from an EMBL/GenBank/DDBJ whole genome shotgun (WGS) entry which is preliminary data.</text>
</comment>
<dbReference type="Gene3D" id="3.40.50.1220">
    <property type="entry name" value="TPP-binding domain"/>
    <property type="match status" value="1"/>
</dbReference>
<sequence>MSQASIPSHTVIDEALSQRIRTARHIVFFTGAGVSAESGIPTFRDAQTGLWAQFDASELATPEAFQADPALVWGWYEWRRMKVLQAQPNPAHFAIARLTQRFPHATVITQNVDDLHERAGHSNILHLHGSLHQPRCFTCGVGYSFDNEIPVEPDYGRRVEPPRCARCDGLIRPGVVWFGESLPAQTLQQAFDAAAQCDVLFSIGTSGVVYPAAQMPHIARDANAAIVHINPQPVSGIYSDDWMLIGAAGDLLPKLEREVFF</sequence>
<keyword evidence="3 4" id="KW-0862">Zinc</keyword>
<accession>A0ABQ2GFU0</accession>
<organism evidence="6 7">
    <name type="scientific">Pseudomonas asuensis</name>
    <dbReference type="NCBI Taxonomy" id="1825787"/>
    <lineage>
        <taxon>Bacteria</taxon>
        <taxon>Pseudomonadati</taxon>
        <taxon>Pseudomonadota</taxon>
        <taxon>Gammaproteobacteria</taxon>
        <taxon>Pseudomonadales</taxon>
        <taxon>Pseudomonadaceae</taxon>
        <taxon>Pseudomonas</taxon>
    </lineage>
</organism>
<keyword evidence="2 3" id="KW-0520">NAD</keyword>
<dbReference type="NCBIfam" id="NF001753">
    <property type="entry name" value="PRK00481.1-3"/>
    <property type="match status" value="1"/>
</dbReference>
<dbReference type="CDD" id="cd01412">
    <property type="entry name" value="SIRT5_Af1_CobB"/>
    <property type="match status" value="1"/>
</dbReference>
<dbReference type="Proteomes" id="UP000616499">
    <property type="component" value="Unassembled WGS sequence"/>
</dbReference>
<dbReference type="InterPro" id="IPR026591">
    <property type="entry name" value="Sirtuin_cat_small_dom_sf"/>
</dbReference>
<evidence type="ECO:0000256" key="1">
    <source>
        <dbReference type="ARBA" id="ARBA00022679"/>
    </source>
</evidence>
<dbReference type="HAMAP" id="MF_01121">
    <property type="entry name" value="Sirtuin_ClassIII"/>
    <property type="match status" value="1"/>
</dbReference>
<dbReference type="InterPro" id="IPR003000">
    <property type="entry name" value="Sirtuin"/>
</dbReference>
<dbReference type="InterPro" id="IPR026590">
    <property type="entry name" value="Ssirtuin_cat_dom"/>
</dbReference>
<dbReference type="EC" id="2.3.1.286" evidence="3"/>
<proteinExistence type="inferred from homology"/>
<feature type="binding site" evidence="3 4">
    <location>
        <position position="136"/>
    </location>
    <ligand>
        <name>Zn(2+)</name>
        <dbReference type="ChEBI" id="CHEBI:29105"/>
    </ligand>
</feature>
<name>A0ABQ2GFU0_9PSED</name>
<feature type="binding site" evidence="3 4">
    <location>
        <position position="164"/>
    </location>
    <ligand>
        <name>Zn(2+)</name>
        <dbReference type="ChEBI" id="CHEBI:29105"/>
    </ligand>
</feature>
<dbReference type="InterPro" id="IPR029035">
    <property type="entry name" value="DHS-like_NAD/FAD-binding_dom"/>
</dbReference>
<comment type="catalytic activity">
    <reaction evidence="3">
        <text>N(6)-acetyl-L-lysyl-[protein] + NAD(+) + H2O = 2''-O-acetyl-ADP-D-ribose + nicotinamide + L-lysyl-[protein]</text>
        <dbReference type="Rhea" id="RHEA:43636"/>
        <dbReference type="Rhea" id="RHEA-COMP:9752"/>
        <dbReference type="Rhea" id="RHEA-COMP:10731"/>
        <dbReference type="ChEBI" id="CHEBI:15377"/>
        <dbReference type="ChEBI" id="CHEBI:17154"/>
        <dbReference type="ChEBI" id="CHEBI:29969"/>
        <dbReference type="ChEBI" id="CHEBI:57540"/>
        <dbReference type="ChEBI" id="CHEBI:61930"/>
        <dbReference type="ChEBI" id="CHEBI:83767"/>
        <dbReference type="EC" id="2.3.1.286"/>
    </reaction>
</comment>
<feature type="active site" description="Proton acceptor" evidence="3 4">
    <location>
        <position position="128"/>
    </location>
</feature>
<keyword evidence="7" id="KW-1185">Reference proteome</keyword>
<feature type="binding site" evidence="3">
    <location>
        <position position="79"/>
    </location>
    <ligand>
        <name>substrate</name>
    </ligand>
</feature>
<dbReference type="Pfam" id="PF02146">
    <property type="entry name" value="SIR2"/>
    <property type="match status" value="1"/>
</dbReference>
<comment type="catalytic activity">
    <reaction evidence="3">
        <text>N(6)-succinyl-L-lysyl-[protein] + NAD(+) + H2O = 2''-O-succinyl-ADP-D-ribose + nicotinamide + L-lysyl-[protein]</text>
        <dbReference type="Rhea" id="RHEA:47668"/>
        <dbReference type="Rhea" id="RHEA-COMP:9752"/>
        <dbReference type="Rhea" id="RHEA-COMP:11877"/>
        <dbReference type="ChEBI" id="CHEBI:15377"/>
        <dbReference type="ChEBI" id="CHEBI:17154"/>
        <dbReference type="ChEBI" id="CHEBI:29969"/>
        <dbReference type="ChEBI" id="CHEBI:57540"/>
        <dbReference type="ChEBI" id="CHEBI:87830"/>
        <dbReference type="ChEBI" id="CHEBI:87832"/>
    </reaction>
</comment>
<evidence type="ECO:0000313" key="7">
    <source>
        <dbReference type="Proteomes" id="UP000616499"/>
    </source>
</evidence>
<dbReference type="InterPro" id="IPR027546">
    <property type="entry name" value="Sirtuin_class_III"/>
</dbReference>
<feature type="binding site" evidence="3">
    <location>
        <begin position="204"/>
        <end position="206"/>
    </location>
    <ligand>
        <name>NAD(+)</name>
        <dbReference type="ChEBI" id="CHEBI:57540"/>
    </ligand>
</feature>
<comment type="subcellular location">
    <subcellularLocation>
        <location evidence="3">Cytoplasm</location>
    </subcellularLocation>
</comment>
<evidence type="ECO:0000256" key="4">
    <source>
        <dbReference type="PROSITE-ProRule" id="PRU00236"/>
    </source>
</evidence>
<dbReference type="EMBL" id="BMNW01000001">
    <property type="protein sequence ID" value="GGL94061.1"/>
    <property type="molecule type" value="Genomic_DNA"/>
</dbReference>
<dbReference type="SUPFAM" id="SSF52467">
    <property type="entry name" value="DHS-like NAD/FAD-binding domain"/>
    <property type="match status" value="1"/>
</dbReference>
<feature type="binding site" evidence="3 4">
    <location>
        <position position="139"/>
    </location>
    <ligand>
        <name>Zn(2+)</name>
        <dbReference type="ChEBI" id="CHEBI:29105"/>
    </ligand>
</feature>
<comment type="similarity">
    <text evidence="3">Belongs to the sirtuin family. Class III subfamily.</text>
</comment>
<feature type="binding site" evidence="3 4">
    <location>
        <position position="167"/>
    </location>
    <ligand>
        <name>Zn(2+)</name>
        <dbReference type="ChEBI" id="CHEBI:29105"/>
    </ligand>
</feature>
<keyword evidence="3 4" id="KW-0479">Metal-binding</keyword>
<protein>
    <recommendedName>
        <fullName evidence="3">NAD-dependent protein deacylase</fullName>
        <ecNumber evidence="3">2.3.1.286</ecNumber>
    </recommendedName>
    <alternativeName>
        <fullName evidence="3">Regulatory protein SIR2 homolog</fullName>
    </alternativeName>
</protein>
<gene>
    <name evidence="6" type="primary">cobB1</name>
    <name evidence="3" type="synonym">cobB</name>
    <name evidence="6" type="ORF">GCM10009425_01220</name>
</gene>
<dbReference type="InterPro" id="IPR050134">
    <property type="entry name" value="NAD-dep_sirtuin_deacylases"/>
</dbReference>
<evidence type="ECO:0000313" key="6">
    <source>
        <dbReference type="EMBL" id="GGL94061.1"/>
    </source>
</evidence>
<feature type="binding site" evidence="3">
    <location>
        <position position="76"/>
    </location>
    <ligand>
        <name>substrate</name>
    </ligand>
</feature>
<dbReference type="PROSITE" id="PS50305">
    <property type="entry name" value="SIRTUIN"/>
    <property type="match status" value="1"/>
</dbReference>
<feature type="binding site" evidence="3">
    <location>
        <position position="248"/>
    </location>
    <ligand>
        <name>NAD(+)</name>
        <dbReference type="ChEBI" id="CHEBI:57540"/>
    </ligand>
</feature>
<evidence type="ECO:0000259" key="5">
    <source>
        <dbReference type="PROSITE" id="PS50305"/>
    </source>
</evidence>
<comment type="caution">
    <text evidence="3">Lacks conserved residue(s) required for the propagation of feature annotation.</text>
</comment>
<comment type="cofactor">
    <cofactor evidence="3">
        <name>Zn(2+)</name>
        <dbReference type="ChEBI" id="CHEBI:29105"/>
    </cofactor>
    <text evidence="3">Binds 1 zinc ion per subunit.</text>
</comment>
<evidence type="ECO:0000256" key="2">
    <source>
        <dbReference type="ARBA" id="ARBA00023027"/>
    </source>
</evidence>
<reference evidence="7" key="1">
    <citation type="journal article" date="2019" name="Int. J. Syst. Evol. Microbiol.">
        <title>The Global Catalogue of Microorganisms (GCM) 10K type strain sequencing project: providing services to taxonomists for standard genome sequencing and annotation.</title>
        <authorList>
            <consortium name="The Broad Institute Genomics Platform"/>
            <consortium name="The Broad Institute Genome Sequencing Center for Infectious Disease"/>
            <person name="Wu L."/>
            <person name="Ma J."/>
        </authorList>
    </citation>
    <scope>NUCLEOTIDE SEQUENCE [LARGE SCALE GENOMIC DNA]</scope>
    <source>
        <strain evidence="7">JCM 13501</strain>
    </source>
</reference>
<dbReference type="PANTHER" id="PTHR11085">
    <property type="entry name" value="NAD-DEPENDENT PROTEIN DEACYLASE SIRTUIN-5, MITOCHONDRIAL-RELATED"/>
    <property type="match status" value="1"/>
</dbReference>
<comment type="domain">
    <text evidence="3">2 residues (Tyr-76 and Arg-79) present in a large hydrophobic pocket are probably involved in substrate specificity. They are important for desuccinylation activity, but dispensable for deacetylation activity.</text>
</comment>
<comment type="function">
    <text evidence="3">NAD-dependent lysine deacetylase and desuccinylase that specifically removes acetyl and succinyl groups on target proteins. Modulates the activities of several proteins which are inactive in their acylated form.</text>
</comment>
<dbReference type="PANTHER" id="PTHR11085:SF10">
    <property type="entry name" value="NAD-DEPENDENT PROTEIN DEACYLASE SIRTUIN-5, MITOCHONDRIAL-RELATED"/>
    <property type="match status" value="1"/>
</dbReference>